<keyword evidence="2" id="KW-1185">Reference proteome</keyword>
<dbReference type="EMBL" id="ML769720">
    <property type="protein sequence ID" value="KAE9388915.1"/>
    <property type="molecule type" value="Genomic_DNA"/>
</dbReference>
<reference evidence="1" key="1">
    <citation type="journal article" date="2019" name="Environ. Microbiol.">
        <title>Fungal ecological strategies reflected in gene transcription - a case study of two litter decomposers.</title>
        <authorList>
            <person name="Barbi F."/>
            <person name="Kohler A."/>
            <person name="Barry K."/>
            <person name="Baskaran P."/>
            <person name="Daum C."/>
            <person name="Fauchery L."/>
            <person name="Ihrmark K."/>
            <person name="Kuo A."/>
            <person name="LaButti K."/>
            <person name="Lipzen A."/>
            <person name="Morin E."/>
            <person name="Grigoriev I.V."/>
            <person name="Henrissat B."/>
            <person name="Lindahl B."/>
            <person name="Martin F."/>
        </authorList>
    </citation>
    <scope>NUCLEOTIDE SEQUENCE</scope>
    <source>
        <strain evidence="1">JB14</strain>
    </source>
</reference>
<feature type="non-terminal residue" evidence="1">
    <location>
        <position position="257"/>
    </location>
</feature>
<protein>
    <submittedName>
        <fullName evidence="1">Uncharacterized protein</fullName>
    </submittedName>
</protein>
<dbReference type="InterPro" id="IPR012337">
    <property type="entry name" value="RNaseH-like_sf"/>
</dbReference>
<dbReference type="Proteomes" id="UP000799118">
    <property type="component" value="Unassembled WGS sequence"/>
</dbReference>
<dbReference type="OrthoDB" id="3236755at2759"/>
<accession>A0A6A4GUZ3</accession>
<dbReference type="AlphaFoldDB" id="A0A6A4GUZ3"/>
<sequence>VEAKEATGDSHTAEWIKALVIAIILQIGIEKFCGIVSDSTGNTRLARQLIIRKFPTIIALPDVCHFLSLICKELAKLDYFEKTVKIVRGTIAFFHKSHLGIKQLADALKSTGETRGLEAIGKTRFCTIIHACASVQRCAPAIQKVVELGDVKFELSRQTQDFAFKNSQLLALGLPIAKAVHCLESNDANANDVYLLVHAVMLEIEEVVRNPDNDFPPETQEEVLGLLNRRYAQLFDPASPGNIASKAFIAAAFLNPS</sequence>
<gene>
    <name evidence="1" type="ORF">BT96DRAFT_787801</name>
</gene>
<proteinExistence type="predicted"/>
<organism evidence="1 2">
    <name type="scientific">Gymnopus androsaceus JB14</name>
    <dbReference type="NCBI Taxonomy" id="1447944"/>
    <lineage>
        <taxon>Eukaryota</taxon>
        <taxon>Fungi</taxon>
        <taxon>Dikarya</taxon>
        <taxon>Basidiomycota</taxon>
        <taxon>Agaricomycotina</taxon>
        <taxon>Agaricomycetes</taxon>
        <taxon>Agaricomycetidae</taxon>
        <taxon>Agaricales</taxon>
        <taxon>Marasmiineae</taxon>
        <taxon>Omphalotaceae</taxon>
        <taxon>Gymnopus</taxon>
    </lineage>
</organism>
<name>A0A6A4GUZ3_9AGAR</name>
<feature type="non-terminal residue" evidence="1">
    <location>
        <position position="1"/>
    </location>
</feature>
<evidence type="ECO:0000313" key="1">
    <source>
        <dbReference type="EMBL" id="KAE9388915.1"/>
    </source>
</evidence>
<dbReference type="SUPFAM" id="SSF53098">
    <property type="entry name" value="Ribonuclease H-like"/>
    <property type="match status" value="1"/>
</dbReference>
<evidence type="ECO:0000313" key="2">
    <source>
        <dbReference type="Proteomes" id="UP000799118"/>
    </source>
</evidence>